<keyword evidence="4 5" id="KW-0472">Membrane</keyword>
<protein>
    <submittedName>
        <fullName evidence="7">G-protein-like protein coupled receptor</fullName>
    </submittedName>
</protein>
<dbReference type="PANTHER" id="PTHR23112:SF0">
    <property type="entry name" value="TRANSMEMBRANE PROTEIN 116"/>
    <property type="match status" value="1"/>
</dbReference>
<feature type="transmembrane region" description="Helical" evidence="5">
    <location>
        <begin position="182"/>
        <end position="201"/>
    </location>
</feature>
<dbReference type="InterPro" id="IPR000832">
    <property type="entry name" value="GPCR_2_secretin-like"/>
</dbReference>
<dbReference type="GO" id="GO:0007166">
    <property type="term" value="P:cell surface receptor signaling pathway"/>
    <property type="evidence" value="ECO:0007669"/>
    <property type="project" value="InterPro"/>
</dbReference>
<evidence type="ECO:0000256" key="4">
    <source>
        <dbReference type="ARBA" id="ARBA00023136"/>
    </source>
</evidence>
<evidence type="ECO:0000313" key="7">
    <source>
        <dbReference type="EMBL" id="KAG9244560.1"/>
    </source>
</evidence>
<dbReference type="PROSITE" id="PS50261">
    <property type="entry name" value="G_PROTEIN_RECEP_F2_4"/>
    <property type="match status" value="1"/>
</dbReference>
<feature type="transmembrane region" description="Helical" evidence="5">
    <location>
        <begin position="45"/>
        <end position="65"/>
    </location>
</feature>
<sequence>MGLTEAQVYNLILIERVTASISVFATLILLTTFGLFKEFRTLSNTLIFLASFANLFANVAALIGGNALSKESSALCQFQAFLLEMFMQSDPMWSLAMAVNVYLVFLHRYEAARLRKLYWVYGVICYGVPFIPAMVCLLLKVNKKSKIYGNATVFQTVYADQDFANFTQLWCWIDNDWAALRIYSYYAPVWICILLALLMYLRVGFEIFQKRSELRAVANSGSNSFANNSSIQHERNSALSPRPFTGTRTTEVKVTHDDWSNYDTDMAIQPPQAHMQSSKPSREPYSIIISARKSSAPRGLLYWMRRPRNMDRVKWAYFKVAMLFAVSILITWVPASINRVHGLRYPDRPSYILNIGSALVLPLQGFWNTVIYFTTSLSICRKLASKLNTGKTCDDGEGFRRLDVGLGSRRESECAVELQRKQMMLKKEDLLG</sequence>
<name>A0A9P8CFB6_9HELO</name>
<feature type="transmembrane region" description="Helical" evidence="5">
    <location>
        <begin position="17"/>
        <end position="36"/>
    </location>
</feature>
<evidence type="ECO:0000256" key="1">
    <source>
        <dbReference type="ARBA" id="ARBA00004141"/>
    </source>
</evidence>
<evidence type="ECO:0000256" key="2">
    <source>
        <dbReference type="ARBA" id="ARBA00022692"/>
    </source>
</evidence>
<dbReference type="InterPro" id="IPR017981">
    <property type="entry name" value="GPCR_2-like_7TM"/>
</dbReference>
<feature type="transmembrane region" description="Helical" evidence="5">
    <location>
        <begin position="315"/>
        <end position="335"/>
    </location>
</feature>
<dbReference type="GO" id="GO:0004930">
    <property type="term" value="F:G protein-coupled receptor activity"/>
    <property type="evidence" value="ECO:0007669"/>
    <property type="project" value="InterPro"/>
</dbReference>
<comment type="subcellular location">
    <subcellularLocation>
        <location evidence="1">Membrane</location>
        <topology evidence="1">Multi-pass membrane protein</topology>
    </subcellularLocation>
</comment>
<dbReference type="GO" id="GO:0007189">
    <property type="term" value="P:adenylate cyclase-activating G protein-coupled receptor signaling pathway"/>
    <property type="evidence" value="ECO:0007669"/>
    <property type="project" value="TreeGrafter"/>
</dbReference>
<feature type="domain" description="G-protein coupled receptors family 2 profile 2" evidence="6">
    <location>
        <begin position="11"/>
        <end position="212"/>
    </location>
</feature>
<evidence type="ECO:0000259" key="6">
    <source>
        <dbReference type="PROSITE" id="PS50261"/>
    </source>
</evidence>
<reference evidence="7" key="1">
    <citation type="journal article" date="2021" name="IMA Fungus">
        <title>Genomic characterization of three marine fungi, including Emericellopsis atlantica sp. nov. with signatures of a generalist lifestyle and marine biomass degradation.</title>
        <authorList>
            <person name="Hagestad O.C."/>
            <person name="Hou L."/>
            <person name="Andersen J.H."/>
            <person name="Hansen E.H."/>
            <person name="Altermark B."/>
            <person name="Li C."/>
            <person name="Kuhnert E."/>
            <person name="Cox R.J."/>
            <person name="Crous P.W."/>
            <person name="Spatafora J.W."/>
            <person name="Lail K."/>
            <person name="Amirebrahimi M."/>
            <person name="Lipzen A."/>
            <person name="Pangilinan J."/>
            <person name="Andreopoulos W."/>
            <person name="Hayes R.D."/>
            <person name="Ng V."/>
            <person name="Grigoriev I.V."/>
            <person name="Jackson S.A."/>
            <person name="Sutton T.D.S."/>
            <person name="Dobson A.D.W."/>
            <person name="Rama T."/>
        </authorList>
    </citation>
    <scope>NUCLEOTIDE SEQUENCE</scope>
    <source>
        <strain evidence="7">TRa3180A</strain>
    </source>
</reference>
<dbReference type="OrthoDB" id="18453at2759"/>
<feature type="transmembrane region" description="Helical" evidence="5">
    <location>
        <begin position="351"/>
        <end position="373"/>
    </location>
</feature>
<keyword evidence="3 5" id="KW-1133">Transmembrane helix</keyword>
<dbReference type="Proteomes" id="UP000887226">
    <property type="component" value="Unassembled WGS sequence"/>
</dbReference>
<keyword evidence="2 5" id="KW-0812">Transmembrane</keyword>
<keyword evidence="8" id="KW-1185">Reference proteome</keyword>
<dbReference type="SUPFAM" id="SSF81321">
    <property type="entry name" value="Family A G protein-coupled receptor-like"/>
    <property type="match status" value="1"/>
</dbReference>
<accession>A0A9P8CFB6</accession>
<proteinExistence type="predicted"/>
<evidence type="ECO:0000256" key="3">
    <source>
        <dbReference type="ARBA" id="ARBA00022989"/>
    </source>
</evidence>
<gene>
    <name evidence="7" type="ORF">BJ878DRAFT_63452</name>
</gene>
<organism evidence="7 8">
    <name type="scientific">Calycina marina</name>
    <dbReference type="NCBI Taxonomy" id="1763456"/>
    <lineage>
        <taxon>Eukaryota</taxon>
        <taxon>Fungi</taxon>
        <taxon>Dikarya</taxon>
        <taxon>Ascomycota</taxon>
        <taxon>Pezizomycotina</taxon>
        <taxon>Leotiomycetes</taxon>
        <taxon>Helotiales</taxon>
        <taxon>Pezizellaceae</taxon>
        <taxon>Calycina</taxon>
    </lineage>
</organism>
<dbReference type="AlphaFoldDB" id="A0A9P8CFB6"/>
<dbReference type="Gene3D" id="1.20.1070.10">
    <property type="entry name" value="Rhodopsin 7-helix transmembrane proteins"/>
    <property type="match status" value="1"/>
</dbReference>
<dbReference type="PANTHER" id="PTHR23112">
    <property type="entry name" value="G PROTEIN-COUPLED RECEPTOR 157-RELATED"/>
    <property type="match status" value="1"/>
</dbReference>
<evidence type="ECO:0000313" key="8">
    <source>
        <dbReference type="Proteomes" id="UP000887226"/>
    </source>
</evidence>
<comment type="caution">
    <text evidence="7">The sequence shown here is derived from an EMBL/GenBank/DDBJ whole genome shotgun (WGS) entry which is preliminary data.</text>
</comment>
<dbReference type="Pfam" id="PF00002">
    <property type="entry name" value="7tm_2"/>
    <property type="match status" value="1"/>
</dbReference>
<keyword evidence="7" id="KW-0675">Receptor</keyword>
<dbReference type="GO" id="GO:0005886">
    <property type="term" value="C:plasma membrane"/>
    <property type="evidence" value="ECO:0007669"/>
    <property type="project" value="TreeGrafter"/>
</dbReference>
<feature type="transmembrane region" description="Helical" evidence="5">
    <location>
        <begin position="118"/>
        <end position="141"/>
    </location>
</feature>
<dbReference type="EMBL" id="MU253897">
    <property type="protein sequence ID" value="KAG9244560.1"/>
    <property type="molecule type" value="Genomic_DNA"/>
</dbReference>
<evidence type="ECO:0000256" key="5">
    <source>
        <dbReference type="SAM" id="Phobius"/>
    </source>
</evidence>